<name>A0A165Z3A4_EXIGL</name>
<feature type="compositionally biased region" description="Basic residues" evidence="1">
    <location>
        <begin position="1078"/>
        <end position="1092"/>
    </location>
</feature>
<evidence type="ECO:0000313" key="2">
    <source>
        <dbReference type="EMBL" id="KZV78989.1"/>
    </source>
</evidence>
<feature type="compositionally biased region" description="Acidic residues" evidence="1">
    <location>
        <begin position="1027"/>
        <end position="1036"/>
    </location>
</feature>
<reference evidence="2 3" key="1">
    <citation type="journal article" date="2016" name="Mol. Biol. Evol.">
        <title>Comparative Genomics of Early-Diverging Mushroom-Forming Fungi Provides Insights into the Origins of Lignocellulose Decay Capabilities.</title>
        <authorList>
            <person name="Nagy L.G."/>
            <person name="Riley R."/>
            <person name="Tritt A."/>
            <person name="Adam C."/>
            <person name="Daum C."/>
            <person name="Floudas D."/>
            <person name="Sun H."/>
            <person name="Yadav J.S."/>
            <person name="Pangilinan J."/>
            <person name="Larsson K.H."/>
            <person name="Matsuura K."/>
            <person name="Barry K."/>
            <person name="Labutti K."/>
            <person name="Kuo R."/>
            <person name="Ohm R.A."/>
            <person name="Bhattacharya S.S."/>
            <person name="Shirouzu T."/>
            <person name="Yoshinaga Y."/>
            <person name="Martin F.M."/>
            <person name="Grigoriev I.V."/>
            <person name="Hibbett D.S."/>
        </authorList>
    </citation>
    <scope>NUCLEOTIDE SEQUENCE [LARGE SCALE GENOMIC DNA]</scope>
    <source>
        <strain evidence="2 3">HHB12029</strain>
    </source>
</reference>
<dbReference type="EMBL" id="KV426706">
    <property type="protein sequence ID" value="KZV78989.1"/>
    <property type="molecule type" value="Genomic_DNA"/>
</dbReference>
<feature type="compositionally biased region" description="Basic and acidic residues" evidence="1">
    <location>
        <begin position="1226"/>
        <end position="1245"/>
    </location>
</feature>
<feature type="region of interest" description="Disordered" evidence="1">
    <location>
        <begin position="1300"/>
        <end position="1347"/>
    </location>
</feature>
<dbReference type="InParanoid" id="A0A165Z3A4"/>
<proteinExistence type="predicted"/>
<feature type="compositionally biased region" description="Basic residues" evidence="1">
    <location>
        <begin position="1164"/>
        <end position="1174"/>
    </location>
</feature>
<feature type="region of interest" description="Disordered" evidence="1">
    <location>
        <begin position="358"/>
        <end position="378"/>
    </location>
</feature>
<keyword evidence="3" id="KW-1185">Reference proteome</keyword>
<protein>
    <submittedName>
        <fullName evidence="2">Uncharacterized protein</fullName>
    </submittedName>
</protein>
<dbReference type="Proteomes" id="UP000077266">
    <property type="component" value="Unassembled WGS sequence"/>
</dbReference>
<feature type="compositionally biased region" description="Low complexity" evidence="1">
    <location>
        <begin position="1208"/>
        <end position="1222"/>
    </location>
</feature>
<feature type="compositionally biased region" description="Acidic residues" evidence="1">
    <location>
        <begin position="1178"/>
        <end position="1207"/>
    </location>
</feature>
<feature type="region of interest" description="Disordered" evidence="1">
    <location>
        <begin position="1000"/>
        <end position="1247"/>
    </location>
</feature>
<gene>
    <name evidence="2" type="ORF">EXIGLDRAFT_782964</name>
</gene>
<feature type="compositionally biased region" description="Basic and acidic residues" evidence="1">
    <location>
        <begin position="1106"/>
        <end position="1131"/>
    </location>
</feature>
<accession>A0A165Z3A4</accession>
<sequence>MKDLEQFGAPPLLIGHMRGDSKKYDSMLPNEKLVMRYRWEILYYLPELMSAADTVIGNCKNEWLGETAWHTPARGNVVPDVDYEHAHAGAMTMIVRCVYELWRGSDFSRRLSDHLWCTYYLPDSYPNCELIHADMSAADIMLAEYNKFQLETEMPRRSQEPYPGYLVSVWCVLGGYNRSLAYRWTLLNTEFLLMHDPDLPNQQLELRKRAYDAIVRVEEMDINTLVGLATGYDADDIDSTFEGFTRLYCILWWYRNGRENHFRRGDPELERCIGLAHECIFERAMADQESLESREPVRQQRNNNDFERQRNYLLDIAGQFRASYRRSMQQRRMLARPPWTGVGAAAAPLAGQSAESFVLGPARPASPPDPPNVEYDLLAPGQNAPAVEEEDGQPEYEGVDHDAEVGSPERVFADPVGSDHVPSENERVRLTTFEDGEFERYGDVEAEPTTLDQRFKLFKKLLEASWDDAPSERSIQLMDAMLGLTDGIAKAVGLVTGLGLPDIHKHLSRRYHVPSDVVTVPTSWNIFQRFLNNQANGCEPRRRWDSVFPRRAYNSTEVSRYLPVFKGYFEPVKFADFFLLKYYTRYPTGGGGLTGPGYEAYFGEKEEQAQKLADMVHAQTGMQMIIMASKGRDDIKFKGKESWLVATPGAQGFFARMSQYTDNQVLNLFNAQAHIAAAEEYALKHLANLGLTPASIGRESAARALTQAVRGKSAAGAVTAAGQVRSEWSGEVPEVVHAEPFEVPDGAWSFPTYDGRAGRSRLRSVVIKVPRAWEKRPMKPRFVGLPSKHIKSADIRPYFLNVFPNLTLQRVSVSTNVTPCGPALEWLIKERKTLHGGEWDALLFFAESRRGNIETVRSQQARAVIVAHVLLRDFYVTDAPTLSDDELVMLQGLPKTIPDGPDVPKTTTEAFKSSPNDLFPVMISKPVPELPSIPQGWWGTRRALWNTGIVTGIPHDFVLAHIATNNTAESPLPEFLDTNHVEALDDDASMDEVDELVAAVEEDGQGEKQVRPKRKRGGGSRGAGGGDLEDTDIEGDDGIRLVSGPSGQGSAKPPTPPQPKKARVTKAHPSSRSAPKATSRKKGGPSTPKKKAATSGSKAVTSAPRPTDEIGRKRAAAENKRQKILEWELKVKGMSGAARKSMLGKIEHKKQGREQDLNDLRELLKKKKSSRKRRRVEEEEEEEEEEGEEEEGEEFIFPSDSDDDDDGSAASNAGADAGADVVEGADEGRIEPAARDDDEIADKQNNDQATVLAAASAAAAPAASAAAAPAAPAAPAAAFKTAGRKAKVFLPVPSVPGYNSPPATRRIGGLTITPLRRPNSQSSSSGSSAGPVIPRSQRTPPPPGTFVRPSKPVTFAFEYPRHGVSGKFAVELVVPVAACTQEILSMLRSIEVCYKKEWAVPTAAKAVLQKMLELWPAGSGPSADAMDWLMCLGIIE</sequence>
<organism evidence="2 3">
    <name type="scientific">Exidia glandulosa HHB12029</name>
    <dbReference type="NCBI Taxonomy" id="1314781"/>
    <lineage>
        <taxon>Eukaryota</taxon>
        <taxon>Fungi</taxon>
        <taxon>Dikarya</taxon>
        <taxon>Basidiomycota</taxon>
        <taxon>Agaricomycotina</taxon>
        <taxon>Agaricomycetes</taxon>
        <taxon>Auriculariales</taxon>
        <taxon>Exidiaceae</taxon>
        <taxon>Exidia</taxon>
    </lineage>
</organism>
<evidence type="ECO:0000313" key="3">
    <source>
        <dbReference type="Proteomes" id="UP000077266"/>
    </source>
</evidence>
<evidence type="ECO:0000256" key="1">
    <source>
        <dbReference type="SAM" id="MobiDB-lite"/>
    </source>
</evidence>
<feature type="compositionally biased region" description="Basic and acidic residues" evidence="1">
    <location>
        <begin position="1152"/>
        <end position="1163"/>
    </location>
</feature>